<dbReference type="InterPro" id="IPR000938">
    <property type="entry name" value="CAP-Gly_domain"/>
</dbReference>
<dbReference type="Gene3D" id="3.80.10.10">
    <property type="entry name" value="Ribonuclease Inhibitor"/>
    <property type="match status" value="2"/>
</dbReference>
<dbReference type="InterPro" id="IPR036859">
    <property type="entry name" value="CAP-Gly_dom_sf"/>
</dbReference>
<dbReference type="OMA" id="NENSTFA"/>
<dbReference type="EMBL" id="GL380085">
    <property type="protein sequence ID" value="EGT45503.1"/>
    <property type="molecule type" value="Genomic_DNA"/>
</dbReference>
<dbReference type="FunFam" id="2.30.30.190:FF:000016">
    <property type="entry name" value="Tubulin-folding cofactor E"/>
    <property type="match status" value="1"/>
</dbReference>
<evidence type="ECO:0000313" key="11">
    <source>
        <dbReference type="EMBL" id="EGT45503.1"/>
    </source>
</evidence>
<dbReference type="Gene3D" id="2.30.30.190">
    <property type="entry name" value="CAP Gly-rich-like domain"/>
    <property type="match status" value="1"/>
</dbReference>
<evidence type="ECO:0000256" key="1">
    <source>
        <dbReference type="ARBA" id="ARBA00004496"/>
    </source>
</evidence>
<evidence type="ECO:0000256" key="8">
    <source>
        <dbReference type="ARBA" id="ARBA00026055"/>
    </source>
</evidence>
<evidence type="ECO:0000256" key="3">
    <source>
        <dbReference type="ARBA" id="ARBA00015004"/>
    </source>
</evidence>
<dbReference type="GO" id="GO:0007010">
    <property type="term" value="P:cytoskeleton organization"/>
    <property type="evidence" value="ECO:0007669"/>
    <property type="project" value="TreeGrafter"/>
</dbReference>
<reference evidence="12" key="1">
    <citation type="submission" date="2011-07" db="EMBL/GenBank/DDBJ databases">
        <authorList>
            <consortium name="Caenorhabditis brenneri Sequencing and Analysis Consortium"/>
            <person name="Wilson R.K."/>
        </authorList>
    </citation>
    <scope>NUCLEOTIDE SEQUENCE [LARGE SCALE GENOMIC DNA]</scope>
    <source>
        <strain evidence="12">PB2801</strain>
    </source>
</reference>
<comment type="subcellular location">
    <subcellularLocation>
        <location evidence="1">Cytoplasm</location>
    </subcellularLocation>
</comment>
<dbReference type="Pfam" id="PF01302">
    <property type="entry name" value="CAP_GLY"/>
    <property type="match status" value="1"/>
</dbReference>
<dbReference type="STRING" id="135651.G0P5M4"/>
<dbReference type="PANTHER" id="PTHR18849:SF0">
    <property type="entry name" value="CILIA- AND FLAGELLA-ASSOCIATED PROTEIN 410-RELATED"/>
    <property type="match status" value="1"/>
</dbReference>
<dbReference type="HOGENOM" id="CLU_017716_5_0_1"/>
<dbReference type="InterPro" id="IPR029071">
    <property type="entry name" value="Ubiquitin-like_domsf"/>
</dbReference>
<keyword evidence="12" id="KW-1185">Reference proteome</keyword>
<sequence length="492" mass="56510">MEIGQRVRVNQEVATVRYIGEVDGFGAQKWVGLEWDDPERGKHDGFFKGRRYFQTESPTGGSLMKFEVVPRPTDLLFEIKDRYVEEEGVENEIELSKSSKKIELIGMEKTAAKQSNIEKLLNIVLDNRSVGYPPSSDSPQFFICRELNLYGNLLYKWSTVRQILEYFPRIQELNLRKNKMRSFSEEDDEEMIEENSIYSETCKKLVISECTIHENSMDSILQKFPSASDVVAFGNDLKRFSVSDLVANRLVSLDLEDNLFGSIDNIEGYFPNLGQLSLANCGITSLIGLDGSVKFPKLEYLNIRGNVISDWKSVNAMRSLKHLKRLLFDCKKLEVEKGIHAYEVVIAKLTSLIDLNRFDVSEVERRSAEIRFLNKYAGIQDKTDFEEDIVRLIAVHGEPTLDTAKKGLTVVKIRIECGNRVETRRLPLAMSVQKIRDMLARLFKVPHSSNIRLYLVMAEKTKQHRIELDNPLREFGHYSPSEDHDILVVEHD</sequence>
<evidence type="ECO:0000313" key="12">
    <source>
        <dbReference type="Proteomes" id="UP000008068"/>
    </source>
</evidence>
<accession>G0P5M4</accession>
<protein>
    <recommendedName>
        <fullName evidence="3">Tubulin-specific chaperone E</fullName>
    </recommendedName>
    <alternativeName>
        <fullName evidence="9">Tubulin-folding cofactor E</fullName>
    </alternativeName>
</protein>
<organism evidence="12">
    <name type="scientific">Caenorhabditis brenneri</name>
    <name type="common">Nematode worm</name>
    <dbReference type="NCBI Taxonomy" id="135651"/>
    <lineage>
        <taxon>Eukaryota</taxon>
        <taxon>Metazoa</taxon>
        <taxon>Ecdysozoa</taxon>
        <taxon>Nematoda</taxon>
        <taxon>Chromadorea</taxon>
        <taxon>Rhabditida</taxon>
        <taxon>Rhabditina</taxon>
        <taxon>Rhabditomorpha</taxon>
        <taxon>Rhabditoidea</taxon>
        <taxon>Rhabditidae</taxon>
        <taxon>Peloderinae</taxon>
        <taxon>Caenorhabditis</taxon>
    </lineage>
</organism>
<gene>
    <name evidence="11" type="ORF">CAEBREN_08611</name>
</gene>
<comment type="subunit">
    <text evidence="8">Supercomplex made of cofactors A to E. Cofactors A and D function by capturing and stabilizing tubulin in a quasi-native conformation. Cofactor E binds to the cofactor D-tubulin complex; interaction with cofactor C then causes the release of tubulin polypeptides that are committed to the native state.</text>
</comment>
<dbReference type="InterPro" id="IPR032675">
    <property type="entry name" value="LRR_dom_sf"/>
</dbReference>
<dbReference type="AlphaFoldDB" id="G0P5M4"/>
<evidence type="ECO:0000256" key="9">
    <source>
        <dbReference type="ARBA" id="ARBA00030180"/>
    </source>
</evidence>
<dbReference type="Proteomes" id="UP000008068">
    <property type="component" value="Unassembled WGS sequence"/>
</dbReference>
<keyword evidence="6" id="KW-0677">Repeat</keyword>
<dbReference type="eggNOG" id="KOG3207">
    <property type="taxonomic scope" value="Eukaryota"/>
</dbReference>
<evidence type="ECO:0000256" key="7">
    <source>
        <dbReference type="ARBA" id="ARBA00023186"/>
    </source>
</evidence>
<dbReference type="SUPFAM" id="SSF74924">
    <property type="entry name" value="Cap-Gly domain"/>
    <property type="match status" value="1"/>
</dbReference>
<dbReference type="Gene3D" id="3.10.20.90">
    <property type="entry name" value="Phosphatidylinositol 3-kinase Catalytic Subunit, Chain A, domain 1"/>
    <property type="match status" value="1"/>
</dbReference>
<proteinExistence type="inferred from homology"/>
<keyword evidence="5" id="KW-0433">Leucine-rich repeat</keyword>
<evidence type="ECO:0000256" key="4">
    <source>
        <dbReference type="ARBA" id="ARBA00022490"/>
    </source>
</evidence>
<evidence type="ECO:0000256" key="5">
    <source>
        <dbReference type="ARBA" id="ARBA00022614"/>
    </source>
</evidence>
<dbReference type="SUPFAM" id="SSF54236">
    <property type="entry name" value="Ubiquitin-like"/>
    <property type="match status" value="1"/>
</dbReference>
<keyword evidence="4" id="KW-0963">Cytoplasm</keyword>
<dbReference type="PANTHER" id="PTHR18849">
    <property type="entry name" value="LEUCINE RICH REPEAT PROTEIN"/>
    <property type="match status" value="1"/>
</dbReference>
<dbReference type="SUPFAM" id="SSF52058">
    <property type="entry name" value="L domain-like"/>
    <property type="match status" value="1"/>
</dbReference>
<comment type="similarity">
    <text evidence="2">Belongs to the TBCE family.</text>
</comment>
<dbReference type="GO" id="GO:0005737">
    <property type="term" value="C:cytoplasm"/>
    <property type="evidence" value="ECO:0007669"/>
    <property type="project" value="UniProtKB-SubCell"/>
</dbReference>
<evidence type="ECO:0000256" key="2">
    <source>
        <dbReference type="ARBA" id="ARBA00006286"/>
    </source>
</evidence>
<dbReference type="CDD" id="cd17044">
    <property type="entry name" value="Ubl_TBCE"/>
    <property type="match status" value="1"/>
</dbReference>
<dbReference type="InParanoid" id="G0P5M4"/>
<evidence type="ECO:0000259" key="10">
    <source>
        <dbReference type="PROSITE" id="PS50245"/>
    </source>
</evidence>
<dbReference type="FunCoup" id="G0P5M4">
    <property type="interactions" value="3518"/>
</dbReference>
<dbReference type="OrthoDB" id="5273213at2759"/>
<evidence type="ECO:0000256" key="6">
    <source>
        <dbReference type="ARBA" id="ARBA00022737"/>
    </source>
</evidence>
<dbReference type="FunFam" id="3.80.10.10:FF:001275">
    <property type="entry name" value="Protein CBG01587"/>
    <property type="match status" value="1"/>
</dbReference>
<name>G0P5M4_CAEBE</name>
<dbReference type="SMART" id="SM01052">
    <property type="entry name" value="CAP_GLY"/>
    <property type="match status" value="1"/>
</dbReference>
<feature type="domain" description="CAP-Gly" evidence="10">
    <location>
        <begin position="30"/>
        <end position="65"/>
    </location>
</feature>
<dbReference type="PROSITE" id="PS50245">
    <property type="entry name" value="CAP_GLY_2"/>
    <property type="match status" value="1"/>
</dbReference>
<dbReference type="InterPro" id="IPR044079">
    <property type="entry name" value="Ubl_TBCE"/>
</dbReference>
<keyword evidence="7" id="KW-0143">Chaperone</keyword>